<dbReference type="OMA" id="YEHPEWA"/>
<dbReference type="RefSeq" id="XP_001384985.2">
    <property type="nucleotide sequence ID" value="XM_001384948.1"/>
</dbReference>
<dbReference type="KEGG" id="pic:PICST_32442"/>
<dbReference type="Gene3D" id="3.40.50.720">
    <property type="entry name" value="NAD(P)-binding Rossmann-like Domain"/>
    <property type="match status" value="1"/>
</dbReference>
<dbReference type="InterPro" id="IPR051609">
    <property type="entry name" value="NmrA/Isoflavone_reductase-like"/>
</dbReference>
<keyword evidence="1" id="KW-0521">NADP</keyword>
<dbReference type="InterPro" id="IPR036291">
    <property type="entry name" value="NAD(P)-bd_dom_sf"/>
</dbReference>
<dbReference type="PANTHER" id="PTHR47706">
    <property type="entry name" value="NMRA-LIKE FAMILY PROTEIN"/>
    <property type="match status" value="1"/>
</dbReference>
<dbReference type="GO" id="GO:0016491">
    <property type="term" value="F:oxidoreductase activity"/>
    <property type="evidence" value="ECO:0007669"/>
    <property type="project" value="UniProtKB-KW"/>
</dbReference>
<keyword evidence="4" id="KW-1185">Reference proteome</keyword>
<organism evidence="3 4">
    <name type="scientific">Scheffersomyces stipitis (strain ATCC 58785 / CBS 6054 / NBRC 10063 / NRRL Y-11545)</name>
    <name type="common">Yeast</name>
    <name type="synonym">Pichia stipitis</name>
    <dbReference type="NCBI Taxonomy" id="322104"/>
    <lineage>
        <taxon>Eukaryota</taxon>
        <taxon>Fungi</taxon>
        <taxon>Dikarya</taxon>
        <taxon>Ascomycota</taxon>
        <taxon>Saccharomycotina</taxon>
        <taxon>Pichiomycetes</taxon>
        <taxon>Debaryomycetaceae</taxon>
        <taxon>Scheffersomyces</taxon>
    </lineage>
</organism>
<evidence type="ECO:0000313" key="3">
    <source>
        <dbReference type="EMBL" id="ABN66956.2"/>
    </source>
</evidence>
<dbReference type="PANTHER" id="PTHR47706:SF9">
    <property type="entry name" value="NMRA-LIKE DOMAIN-CONTAINING PROTEIN-RELATED"/>
    <property type="match status" value="1"/>
</dbReference>
<dbReference type="HOGENOM" id="CLU_058266_0_0_1"/>
<accession>A3LWE3</accession>
<dbReference type="eggNOG" id="ENOG502S12R">
    <property type="taxonomic scope" value="Eukaryota"/>
</dbReference>
<keyword evidence="2" id="KW-0560">Oxidoreductase</keyword>
<dbReference type="GeneID" id="4839346"/>
<dbReference type="InParanoid" id="A3LWE3"/>
<dbReference type="Proteomes" id="UP000002258">
    <property type="component" value="Chromosome 5"/>
</dbReference>
<evidence type="ECO:0000313" key="4">
    <source>
        <dbReference type="Proteomes" id="UP000002258"/>
    </source>
</evidence>
<dbReference type="Gene3D" id="3.90.25.10">
    <property type="entry name" value="UDP-galactose 4-epimerase, domain 1"/>
    <property type="match status" value="1"/>
</dbReference>
<dbReference type="AlphaFoldDB" id="A3LWE3"/>
<evidence type="ECO:0000256" key="2">
    <source>
        <dbReference type="ARBA" id="ARBA00023002"/>
    </source>
</evidence>
<protein>
    <submittedName>
        <fullName evidence="3">2'-hydroxyisoflavone reductase</fullName>
    </submittedName>
</protein>
<dbReference type="SUPFAM" id="SSF51735">
    <property type="entry name" value="NAD(P)-binding Rossmann-fold domains"/>
    <property type="match status" value="1"/>
</dbReference>
<dbReference type="OrthoDB" id="9974981at2759"/>
<dbReference type="EMBL" id="CP000499">
    <property type="protein sequence ID" value="ABN66956.2"/>
    <property type="molecule type" value="Genomic_DNA"/>
</dbReference>
<evidence type="ECO:0000256" key="1">
    <source>
        <dbReference type="ARBA" id="ARBA00022857"/>
    </source>
</evidence>
<proteinExistence type="predicted"/>
<reference evidence="3 4" key="1">
    <citation type="journal article" date="2007" name="Nat. Biotechnol.">
        <title>Genome sequence of the lignocellulose-bioconverting and xylose-fermenting yeast Pichia stipitis.</title>
        <authorList>
            <person name="Jeffries T.W."/>
            <person name="Grigoriev I.V."/>
            <person name="Grimwood J."/>
            <person name="Laplaza J.M."/>
            <person name="Aerts A."/>
            <person name="Salamov A."/>
            <person name="Schmutz J."/>
            <person name="Lindquist E."/>
            <person name="Dehal P."/>
            <person name="Shapiro H."/>
            <person name="Jin Y.S."/>
            <person name="Passoth V."/>
            <person name="Richardson P.M."/>
        </authorList>
    </citation>
    <scope>NUCLEOTIDE SEQUENCE [LARGE SCALE GENOMIC DNA]</scope>
    <source>
        <strain evidence="4">ATCC 58785 / CBS 6054 / NBRC 10063 / NRRL Y-11545</strain>
    </source>
</reference>
<sequence length="296" mass="33182">MPKVSVAFFGISGFLGNPIIQAFETGKFDDKIELPIKVVTRKELQSTDRIQYIVGNLEYGMVDSFASQLEGVDVIVELLAVDPALFTTVEKIVQKVKPKLFLPSEFGVDIDQVNSYIPGFLNVKKTHANNVREFGIKTVSVVTAEFAVPGSFLYEWVAQVGIDVKEKTITHFGDPNTKITICKLADIANSVLSLVTLDPQTIPDTVRIQSDEVTFQDVIDRYVQTHDVELKVVKTIPKEQVAKDILTRYESGFNKNDIFLYLQAIASQGIDKGLHFSEIHNQLVNPGESLWKWEKF</sequence>
<dbReference type="STRING" id="322104.A3LWE3"/>
<name>A3LWE3_PICST</name>
<gene>
    <name evidence="3" type="ORF">PICST_32442</name>
</gene>